<dbReference type="GO" id="GO:0005096">
    <property type="term" value="F:GTPase activator activity"/>
    <property type="evidence" value="ECO:0007669"/>
    <property type="project" value="UniProtKB-KW"/>
</dbReference>
<evidence type="ECO:0000256" key="9">
    <source>
        <dbReference type="ARBA" id="ARBA00082539"/>
    </source>
</evidence>
<dbReference type="PANTHER" id="PTHR22957:SF645">
    <property type="entry name" value="LD27216P"/>
    <property type="match status" value="1"/>
</dbReference>
<evidence type="ECO:0000256" key="6">
    <source>
        <dbReference type="ARBA" id="ARBA00055283"/>
    </source>
</evidence>
<reference evidence="14" key="1">
    <citation type="submission" date="2017-02" db="UniProtKB">
        <authorList>
            <consortium name="WormBaseParasite"/>
        </authorList>
    </citation>
    <scope>IDENTIFICATION</scope>
</reference>
<evidence type="ECO:0000256" key="8">
    <source>
        <dbReference type="ARBA" id="ARBA00067480"/>
    </source>
</evidence>
<dbReference type="Pfam" id="PF00566">
    <property type="entry name" value="RabGAP-TBC"/>
    <property type="match status" value="1"/>
</dbReference>
<comment type="subcellular location">
    <subcellularLocation>
        <location evidence="1">Cytoplasm</location>
    </subcellularLocation>
</comment>
<comment type="function">
    <text evidence="6">Acts as a GTPase activating protein for RAB7A. Does not act on RAB4, RAB5 or RAB6.</text>
</comment>
<proteinExistence type="predicted"/>
<keyword evidence="2" id="KW-0343">GTPase activation</keyword>
<evidence type="ECO:0000256" key="4">
    <source>
        <dbReference type="ARBA" id="ARBA00022553"/>
    </source>
</evidence>
<dbReference type="InterPro" id="IPR000195">
    <property type="entry name" value="Rab-GAP-TBC_dom"/>
</dbReference>
<evidence type="ECO:0000256" key="3">
    <source>
        <dbReference type="ARBA" id="ARBA00022490"/>
    </source>
</evidence>
<dbReference type="Proteomes" id="UP000038040">
    <property type="component" value="Unplaced"/>
</dbReference>
<reference evidence="11 13" key="2">
    <citation type="submission" date="2018-11" db="EMBL/GenBank/DDBJ databases">
        <authorList>
            <consortium name="Pathogen Informatics"/>
        </authorList>
    </citation>
    <scope>NUCLEOTIDE SEQUENCE [LARGE SCALE GENOMIC DNA]</scope>
</reference>
<evidence type="ECO:0000256" key="5">
    <source>
        <dbReference type="ARBA" id="ARBA00022990"/>
    </source>
</evidence>
<evidence type="ECO:0000313" key="11">
    <source>
        <dbReference type="EMBL" id="VDN58177.1"/>
    </source>
</evidence>
<dbReference type="SUPFAM" id="SSF47923">
    <property type="entry name" value="Ypt/Rab-GAP domain of gyp1p"/>
    <property type="match status" value="2"/>
</dbReference>
<dbReference type="Proteomes" id="UP000274756">
    <property type="component" value="Unassembled WGS sequence"/>
</dbReference>
<dbReference type="OrthoDB" id="10264062at2759"/>
<dbReference type="PROSITE" id="PS50086">
    <property type="entry name" value="TBC_RABGAP"/>
    <property type="match status" value="1"/>
</dbReference>
<gene>
    <name evidence="11" type="ORF">DME_LOCUS8150</name>
</gene>
<dbReference type="PANTHER" id="PTHR22957">
    <property type="entry name" value="TBC1 DOMAIN FAMILY MEMBER GTPASE-ACTIVATING PROTEIN"/>
    <property type="match status" value="1"/>
</dbReference>
<evidence type="ECO:0000256" key="2">
    <source>
        <dbReference type="ARBA" id="ARBA00022468"/>
    </source>
</evidence>
<accession>A0A0N4UAS2</accession>
<dbReference type="Gene3D" id="1.10.472.80">
    <property type="entry name" value="Ypt/Rab-GAP domain of gyp1p, domain 3"/>
    <property type="match status" value="1"/>
</dbReference>
<evidence type="ECO:0000313" key="13">
    <source>
        <dbReference type="Proteomes" id="UP000274756"/>
    </source>
</evidence>
<evidence type="ECO:0000313" key="14">
    <source>
        <dbReference type="WBParaSite" id="DME_0000426701-mRNA-1"/>
    </source>
</evidence>
<organism evidence="12 14">
    <name type="scientific">Dracunculus medinensis</name>
    <name type="common">Guinea worm</name>
    <dbReference type="NCBI Taxonomy" id="318479"/>
    <lineage>
        <taxon>Eukaryota</taxon>
        <taxon>Metazoa</taxon>
        <taxon>Ecdysozoa</taxon>
        <taxon>Nematoda</taxon>
        <taxon>Chromadorea</taxon>
        <taxon>Rhabditida</taxon>
        <taxon>Spirurina</taxon>
        <taxon>Dracunculoidea</taxon>
        <taxon>Dracunculidae</taxon>
        <taxon>Dracunculus</taxon>
    </lineage>
</organism>
<dbReference type="FunFam" id="1.10.8.270:FF:000005">
    <property type="entry name" value="TBC1 domain family member 15"/>
    <property type="match status" value="1"/>
</dbReference>
<dbReference type="InterPro" id="IPR035969">
    <property type="entry name" value="Rab-GAP_TBC_sf"/>
</dbReference>
<evidence type="ECO:0000256" key="7">
    <source>
        <dbReference type="ARBA" id="ARBA00065268"/>
    </source>
</evidence>
<sequence>MVVIFVYDYVYAHGIMIEWMPIDDDGWVIASAEEDEEVSSFRSSESFESRREFNNRLKFSVDIKDLRSFQCVEPKKGNRDGYPWVRFISKDGSAFTALYFRQKGLSSFIDHLQKYATLKRSAREANLVLFTDERIAALEQSVSLLNLNSDFFSRMMAQPYATAMTGLGKVATFVQDQVIPSLLDSDAVSAEEQIRAMRELREQEEEAAGKLRLHDDCGFELVTQLELPQRPEFSREQAVDEDVWKRHKNSDGSFGDVHSLKVLIFRGGLVPSLRIEAWKYLLGALDWKKSNVENTELMKQKAQDYYRMKLQWKTINADQESRFADYAARKALIGHIFKKDVSRTDRTHSFFGGFNNDNVTILNDILMTYCMYNFDLGYVQGMSDFLSPLLVILQNEIDAFWCFVGLMNRVQRNFEMDQSAIKKQLMDLRDLLMVVNPKLANYLEAHKSDDMYFCFRWMLVCFKREFSFEDILRLWELSLIIKFMVLWTDLPCSNFHLLICVAILDNQMNYIIENQFGLTEILKHINDLSMNIDLNETLTSAEAIFHQLSASQDKLPRHICKILSLGDSNDDDSLYPNSMKNL</sequence>
<dbReference type="GO" id="GO:0005737">
    <property type="term" value="C:cytoplasm"/>
    <property type="evidence" value="ECO:0007669"/>
    <property type="project" value="UniProtKB-SubCell"/>
</dbReference>
<dbReference type="FunFam" id="1.10.472.80:FF:000005">
    <property type="entry name" value="TBC1 domain family member 15"/>
    <property type="match status" value="1"/>
</dbReference>
<dbReference type="STRING" id="318479.A0A0N4UAS2"/>
<dbReference type="EMBL" id="UYYG01001166">
    <property type="protein sequence ID" value="VDN58177.1"/>
    <property type="molecule type" value="Genomic_DNA"/>
</dbReference>
<keyword evidence="13" id="KW-1185">Reference proteome</keyword>
<feature type="domain" description="Rab-GAP TBC" evidence="10">
    <location>
        <begin position="268"/>
        <end position="482"/>
    </location>
</feature>
<protein>
    <recommendedName>
        <fullName evidence="8">TBC1 domain family member 15</fullName>
    </recommendedName>
    <alternativeName>
        <fullName evidence="9">GTPase-activating protein RAB7</fullName>
    </alternativeName>
</protein>
<dbReference type="WBParaSite" id="DME_0000426701-mRNA-1">
    <property type="protein sequence ID" value="DME_0000426701-mRNA-1"/>
    <property type="gene ID" value="DME_0000426701"/>
</dbReference>
<name>A0A0N4UAS2_DRAME</name>
<evidence type="ECO:0000259" key="10">
    <source>
        <dbReference type="PROSITE" id="PS50086"/>
    </source>
</evidence>
<dbReference type="Gene3D" id="1.10.8.270">
    <property type="entry name" value="putative rabgap domain of human tbc1 domain family member 14 like domains"/>
    <property type="match status" value="1"/>
</dbReference>
<keyword evidence="5" id="KW-0007">Acetylation</keyword>
<dbReference type="AlphaFoldDB" id="A0A0N4UAS2"/>
<dbReference type="InterPro" id="IPR021935">
    <property type="entry name" value="SGSM1/2_RBD"/>
</dbReference>
<evidence type="ECO:0000256" key="1">
    <source>
        <dbReference type="ARBA" id="ARBA00004496"/>
    </source>
</evidence>
<dbReference type="SMART" id="SM00164">
    <property type="entry name" value="TBC"/>
    <property type="match status" value="1"/>
</dbReference>
<dbReference type="Pfam" id="PF12068">
    <property type="entry name" value="PH_RBD"/>
    <property type="match status" value="1"/>
</dbReference>
<evidence type="ECO:0000313" key="12">
    <source>
        <dbReference type="Proteomes" id="UP000038040"/>
    </source>
</evidence>
<comment type="subunit">
    <text evidence="7">Interacts with non-phosphorylated form of RAB8A; phosphorylation of RAB8A at 'Thr-72' disrupts this interaction. Interacts with ARMC12.</text>
</comment>
<keyword evidence="4" id="KW-0597">Phosphoprotein</keyword>
<keyword evidence="3" id="KW-0963">Cytoplasm</keyword>